<proteinExistence type="inferred from homology"/>
<evidence type="ECO:0000313" key="8">
    <source>
        <dbReference type="EMBL" id="MER6975818.1"/>
    </source>
</evidence>
<dbReference type="PRINTS" id="PR00411">
    <property type="entry name" value="PNDRDTASEI"/>
</dbReference>
<comment type="similarity">
    <text evidence="2">Belongs to the FAD-binding monooxygenase family.</text>
</comment>
<evidence type="ECO:0000256" key="5">
    <source>
        <dbReference type="ARBA" id="ARBA00022857"/>
    </source>
</evidence>
<dbReference type="GO" id="GO:0016491">
    <property type="term" value="F:oxidoreductase activity"/>
    <property type="evidence" value="ECO:0007669"/>
    <property type="project" value="UniProtKB-KW"/>
</dbReference>
<dbReference type="Pfam" id="PF13738">
    <property type="entry name" value="Pyr_redox_3"/>
    <property type="match status" value="1"/>
</dbReference>
<dbReference type="EMBL" id="JBEPCU010000011">
    <property type="protein sequence ID" value="MER6975818.1"/>
    <property type="molecule type" value="Genomic_DNA"/>
</dbReference>
<evidence type="ECO:0000256" key="3">
    <source>
        <dbReference type="ARBA" id="ARBA00022630"/>
    </source>
</evidence>
<evidence type="ECO:0000313" key="9">
    <source>
        <dbReference type="Proteomes" id="UP001458415"/>
    </source>
</evidence>
<dbReference type="InterPro" id="IPR036188">
    <property type="entry name" value="FAD/NAD-bd_sf"/>
</dbReference>
<keyword evidence="6 8" id="KW-0560">Oxidoreductase</keyword>
<evidence type="ECO:0000256" key="6">
    <source>
        <dbReference type="ARBA" id="ARBA00023002"/>
    </source>
</evidence>
<keyword evidence="4" id="KW-0274">FAD</keyword>
<gene>
    <name evidence="8" type="ORF">ABT317_01810</name>
</gene>
<evidence type="ECO:0000256" key="1">
    <source>
        <dbReference type="ARBA" id="ARBA00001974"/>
    </source>
</evidence>
<evidence type="ECO:0000256" key="2">
    <source>
        <dbReference type="ARBA" id="ARBA00010139"/>
    </source>
</evidence>
<keyword evidence="3" id="KW-0285">Flavoprotein</keyword>
<sequence>MTAPRRADAVIVGAGFAGLYMLKRLRDQGLTAIVLERGDGVGGTWYWNRYPGAKCDVESPYYSYSFDPELDQEWNWTTRYPAQGEILAYLNHVADRFELRPDVHLNTTVNSATFDEQANEWQITSTGPDGVQTTHARFCILATGSLSESTTPKFEGIGDFAGPTYHTGNWPHEYVDFTNLRIGVIGTGSSGIQVIPEIAKHAKELLVFQRTPNFSVPANNHELDDEYLSEVKARFPAIRERMRRTASGLPTDGRDELAVGADAAHVKKIFDEHWTLGSFAIQDAFADLATSQEANDKLAHYIHDKIEEIVADPEVAERLKPRGYPVGSKRMCVDSNYYETFNLSHVHLVDVRETPISRITRHGVATTQGEYELDAIVFATGFDAMTGAILKIDIRGRGGASLRDHWEAGPRTYLGVSIAGFPNLFSIAGPGSPSVLTNVVMSIEQHVEWIDEHIAYLRSRGFETAEALPEFEEEWIQHVNEVADQTLLTKGSSWYLGANVPGKPRVFMPYAGGLDAYRERCNDVAEDNYRGYRLA</sequence>
<reference evidence="8 9" key="1">
    <citation type="submission" date="2024-06" db="EMBL/GenBank/DDBJ databases">
        <title>The Natural Products Discovery Center: Release of the First 8490 Sequenced Strains for Exploring Actinobacteria Biosynthetic Diversity.</title>
        <authorList>
            <person name="Kalkreuter E."/>
            <person name="Kautsar S.A."/>
            <person name="Yang D."/>
            <person name="Bader C.D."/>
            <person name="Teijaro C.N."/>
            <person name="Fluegel L."/>
            <person name="Davis C.M."/>
            <person name="Simpson J.R."/>
            <person name="Lauterbach L."/>
            <person name="Steele A.D."/>
            <person name="Gui C."/>
            <person name="Meng S."/>
            <person name="Li G."/>
            <person name="Viehrig K."/>
            <person name="Ye F."/>
            <person name="Su P."/>
            <person name="Kiefer A.F."/>
            <person name="Nichols A."/>
            <person name="Cepeda A.J."/>
            <person name="Yan W."/>
            <person name="Fan B."/>
            <person name="Jiang Y."/>
            <person name="Adhikari A."/>
            <person name="Zheng C.-J."/>
            <person name="Schuster L."/>
            <person name="Cowan T.M."/>
            <person name="Smanski M.J."/>
            <person name="Chevrette M.G."/>
            <person name="De Carvalho L.P.S."/>
            <person name="Shen B."/>
        </authorList>
    </citation>
    <scope>NUCLEOTIDE SEQUENCE [LARGE SCALE GENOMIC DNA]</scope>
    <source>
        <strain evidence="8 9">NPDC000634</strain>
    </source>
</reference>
<accession>A0ABV1VV57</accession>
<dbReference type="RefSeq" id="WP_086725097.1">
    <property type="nucleotide sequence ID" value="NZ_MUBM01000081.1"/>
</dbReference>
<keyword evidence="5" id="KW-0521">NADP</keyword>
<comment type="caution">
    <text evidence="8">The sequence shown here is derived from an EMBL/GenBank/DDBJ whole genome shotgun (WGS) entry which is preliminary data.</text>
</comment>
<organism evidence="8 9">
    <name type="scientific">Streptomyces carpinensis</name>
    <dbReference type="NCBI Taxonomy" id="66369"/>
    <lineage>
        <taxon>Bacteria</taxon>
        <taxon>Bacillati</taxon>
        <taxon>Actinomycetota</taxon>
        <taxon>Actinomycetes</taxon>
        <taxon>Kitasatosporales</taxon>
        <taxon>Streptomycetaceae</taxon>
        <taxon>Streptomyces</taxon>
    </lineage>
</organism>
<evidence type="ECO:0000256" key="4">
    <source>
        <dbReference type="ARBA" id="ARBA00022827"/>
    </source>
</evidence>
<dbReference type="PANTHER" id="PTHR43098">
    <property type="entry name" value="L-ORNITHINE N(5)-MONOOXYGENASE-RELATED"/>
    <property type="match status" value="1"/>
</dbReference>
<evidence type="ECO:0000256" key="7">
    <source>
        <dbReference type="ARBA" id="ARBA00023033"/>
    </source>
</evidence>
<dbReference type="SUPFAM" id="SSF51905">
    <property type="entry name" value="FAD/NAD(P)-binding domain"/>
    <property type="match status" value="1"/>
</dbReference>
<dbReference type="Proteomes" id="UP001458415">
    <property type="component" value="Unassembled WGS sequence"/>
</dbReference>
<comment type="cofactor">
    <cofactor evidence="1">
        <name>FAD</name>
        <dbReference type="ChEBI" id="CHEBI:57692"/>
    </cofactor>
</comment>
<name>A0ABV1VV57_9ACTN</name>
<dbReference type="InterPro" id="IPR050775">
    <property type="entry name" value="FAD-binding_Monooxygenases"/>
</dbReference>
<keyword evidence="9" id="KW-1185">Reference proteome</keyword>
<protein>
    <submittedName>
        <fullName evidence="8">NAD(P)/FAD-dependent oxidoreductase</fullName>
        <ecNumber evidence="8">1.14.13.-</ecNumber>
    </submittedName>
</protein>
<keyword evidence="7" id="KW-0503">Monooxygenase</keyword>
<dbReference type="Gene3D" id="3.50.50.60">
    <property type="entry name" value="FAD/NAD(P)-binding domain"/>
    <property type="match status" value="2"/>
</dbReference>
<dbReference type="PANTHER" id="PTHR43098:SF3">
    <property type="entry name" value="L-ORNITHINE N(5)-MONOOXYGENASE-RELATED"/>
    <property type="match status" value="1"/>
</dbReference>
<dbReference type="EC" id="1.14.13.-" evidence="8"/>